<reference evidence="1" key="2">
    <citation type="journal article" date="2015" name="Fish Shellfish Immunol.">
        <title>Early steps in the European eel (Anguilla anguilla)-Vibrio vulnificus interaction in the gills: Role of the RtxA13 toxin.</title>
        <authorList>
            <person name="Callol A."/>
            <person name="Pajuelo D."/>
            <person name="Ebbesson L."/>
            <person name="Teles M."/>
            <person name="MacKenzie S."/>
            <person name="Amaro C."/>
        </authorList>
    </citation>
    <scope>NUCLEOTIDE SEQUENCE</scope>
</reference>
<sequence length="57" mass="6836">MNCWTSCLTTATFSLEKILQRIVKTWPYLTRYEYFDVHYNLRDVKISYGLVGQLNEI</sequence>
<dbReference type="EMBL" id="GBXM01054925">
    <property type="protein sequence ID" value="JAH53652.1"/>
    <property type="molecule type" value="Transcribed_RNA"/>
</dbReference>
<proteinExistence type="predicted"/>
<name>A0A0E9TJJ7_ANGAN</name>
<protein>
    <submittedName>
        <fullName evidence="1">Uncharacterized protein</fullName>
    </submittedName>
</protein>
<accession>A0A0E9TJJ7</accession>
<evidence type="ECO:0000313" key="1">
    <source>
        <dbReference type="EMBL" id="JAH53652.1"/>
    </source>
</evidence>
<reference evidence="1" key="1">
    <citation type="submission" date="2014-11" db="EMBL/GenBank/DDBJ databases">
        <authorList>
            <person name="Amaro Gonzalez C."/>
        </authorList>
    </citation>
    <scope>NUCLEOTIDE SEQUENCE</scope>
</reference>
<dbReference type="AlphaFoldDB" id="A0A0E9TJJ7"/>
<organism evidence="1">
    <name type="scientific">Anguilla anguilla</name>
    <name type="common">European freshwater eel</name>
    <name type="synonym">Muraena anguilla</name>
    <dbReference type="NCBI Taxonomy" id="7936"/>
    <lineage>
        <taxon>Eukaryota</taxon>
        <taxon>Metazoa</taxon>
        <taxon>Chordata</taxon>
        <taxon>Craniata</taxon>
        <taxon>Vertebrata</taxon>
        <taxon>Euteleostomi</taxon>
        <taxon>Actinopterygii</taxon>
        <taxon>Neopterygii</taxon>
        <taxon>Teleostei</taxon>
        <taxon>Anguilliformes</taxon>
        <taxon>Anguillidae</taxon>
        <taxon>Anguilla</taxon>
    </lineage>
</organism>